<organism evidence="2 3">
    <name type="scientific">Cordyceps militaris (strain CM01)</name>
    <name type="common">Caterpillar fungus</name>
    <dbReference type="NCBI Taxonomy" id="983644"/>
    <lineage>
        <taxon>Eukaryota</taxon>
        <taxon>Fungi</taxon>
        <taxon>Dikarya</taxon>
        <taxon>Ascomycota</taxon>
        <taxon>Pezizomycotina</taxon>
        <taxon>Sordariomycetes</taxon>
        <taxon>Hypocreomycetidae</taxon>
        <taxon>Hypocreales</taxon>
        <taxon>Cordycipitaceae</taxon>
        <taxon>Cordyceps</taxon>
    </lineage>
</organism>
<name>G3JN00_CORMM</name>
<protein>
    <submittedName>
        <fullName evidence="2">Uncharacterized protein</fullName>
    </submittedName>
</protein>
<dbReference type="KEGG" id="cmt:CCM_06601"/>
<evidence type="ECO:0000313" key="3">
    <source>
        <dbReference type="Proteomes" id="UP000001610"/>
    </source>
</evidence>
<gene>
    <name evidence="2" type="ORF">CCM_06601</name>
</gene>
<feature type="region of interest" description="Disordered" evidence="1">
    <location>
        <begin position="1"/>
        <end position="30"/>
    </location>
</feature>
<reference evidence="2 3" key="1">
    <citation type="journal article" date="2011" name="Genome Biol.">
        <title>Genome sequence of the insect pathogenic fungus Cordyceps militaris, a valued traditional Chinese medicine.</title>
        <authorList>
            <person name="Zheng P."/>
            <person name="Xia Y."/>
            <person name="Xiao G."/>
            <person name="Xiong C."/>
            <person name="Hu X."/>
            <person name="Zhang S."/>
            <person name="Zheng H."/>
            <person name="Huang Y."/>
            <person name="Zhou Y."/>
            <person name="Wang S."/>
            <person name="Zhao G.P."/>
            <person name="Liu X."/>
            <person name="St Leger R.J."/>
            <person name="Wang C."/>
        </authorList>
    </citation>
    <scope>NUCLEOTIDE SEQUENCE [LARGE SCALE GENOMIC DNA]</scope>
    <source>
        <strain evidence="2 3">CM01</strain>
    </source>
</reference>
<dbReference type="HOGENOM" id="CLU_1959478_0_0_1"/>
<dbReference type="Proteomes" id="UP000001610">
    <property type="component" value="Unassembled WGS sequence"/>
</dbReference>
<evidence type="ECO:0000256" key="1">
    <source>
        <dbReference type="SAM" id="MobiDB-lite"/>
    </source>
</evidence>
<evidence type="ECO:0000313" key="2">
    <source>
        <dbReference type="EMBL" id="EGX90182.1"/>
    </source>
</evidence>
<accession>G3JN00</accession>
<dbReference type="AlphaFoldDB" id="G3JN00"/>
<dbReference type="RefSeq" id="XP_006671805.1">
    <property type="nucleotide sequence ID" value="XM_006671742.1"/>
</dbReference>
<dbReference type="EMBL" id="JH126403">
    <property type="protein sequence ID" value="EGX90182.1"/>
    <property type="molecule type" value="Genomic_DNA"/>
</dbReference>
<keyword evidence="3" id="KW-1185">Reference proteome</keyword>
<proteinExistence type="predicted"/>
<dbReference type="GeneID" id="18168615"/>
<sequence>MGGQATCEQHDAETPELTTTSIPPDRELDGLELSPARCRADMAGWHREEASPSLGNSALLVDRAIWIVGRQGWSRDRATGVGSSAPPPRLDWSASARLGALWLNYWTAMENVMEWKGEEIRRKPRVSG</sequence>
<dbReference type="InParanoid" id="G3JN00"/>
<dbReference type="VEuPathDB" id="FungiDB:CCM_06601"/>